<dbReference type="RefSeq" id="WP_388109126.1">
    <property type="nucleotide sequence ID" value="NZ_JBIAHM010000008.1"/>
</dbReference>
<proteinExistence type="inferred from homology"/>
<dbReference type="PANTHER" id="PTHR43459:SF1">
    <property type="entry name" value="EG:BACN32G11.4 PROTEIN"/>
    <property type="match status" value="1"/>
</dbReference>
<dbReference type="InterPro" id="IPR029045">
    <property type="entry name" value="ClpP/crotonase-like_dom_sf"/>
</dbReference>
<reference evidence="2 3" key="1">
    <citation type="submission" date="2024-10" db="EMBL/GenBank/DDBJ databases">
        <title>The Natural Products Discovery Center: Release of the First 8490 Sequenced Strains for Exploring Actinobacteria Biosynthetic Diversity.</title>
        <authorList>
            <person name="Kalkreuter E."/>
            <person name="Kautsar S.A."/>
            <person name="Yang D."/>
            <person name="Bader C.D."/>
            <person name="Teijaro C.N."/>
            <person name="Fluegel L."/>
            <person name="Davis C.M."/>
            <person name="Simpson J.R."/>
            <person name="Lauterbach L."/>
            <person name="Steele A.D."/>
            <person name="Gui C."/>
            <person name="Meng S."/>
            <person name="Li G."/>
            <person name="Viehrig K."/>
            <person name="Ye F."/>
            <person name="Su P."/>
            <person name="Kiefer A.F."/>
            <person name="Nichols A."/>
            <person name="Cepeda A.J."/>
            <person name="Yan W."/>
            <person name="Fan B."/>
            <person name="Jiang Y."/>
            <person name="Adhikari A."/>
            <person name="Zheng C.-J."/>
            <person name="Schuster L."/>
            <person name="Cowan T.M."/>
            <person name="Smanski M.J."/>
            <person name="Chevrette M.G."/>
            <person name="De Carvalho L.P.S."/>
            <person name="Shen B."/>
        </authorList>
    </citation>
    <scope>NUCLEOTIDE SEQUENCE [LARGE SCALE GENOMIC DNA]</scope>
    <source>
        <strain evidence="2 3">NPDC006488</strain>
    </source>
</reference>
<dbReference type="PANTHER" id="PTHR43459">
    <property type="entry name" value="ENOYL-COA HYDRATASE"/>
    <property type="match status" value="1"/>
</dbReference>
<dbReference type="Gene3D" id="3.90.226.10">
    <property type="entry name" value="2-enoyl-CoA Hydratase, Chain A, domain 1"/>
    <property type="match status" value="1"/>
</dbReference>
<comment type="caution">
    <text evidence="2">The sequence shown here is derived from an EMBL/GenBank/DDBJ whole genome shotgun (WGS) entry which is preliminary data.</text>
</comment>
<dbReference type="EMBL" id="JBIAHM010000008">
    <property type="protein sequence ID" value="MFE9601699.1"/>
    <property type="molecule type" value="Genomic_DNA"/>
</dbReference>
<accession>A0ABW6M6C6</accession>
<dbReference type="SUPFAM" id="SSF52096">
    <property type="entry name" value="ClpP/crotonase"/>
    <property type="match status" value="1"/>
</dbReference>
<protein>
    <submittedName>
        <fullName evidence="2">Enoyl-CoA hydratase/isomerase family protein</fullName>
    </submittedName>
</protein>
<dbReference type="Proteomes" id="UP001601303">
    <property type="component" value="Unassembled WGS sequence"/>
</dbReference>
<dbReference type="CDD" id="cd06558">
    <property type="entry name" value="crotonase-like"/>
    <property type="match status" value="1"/>
</dbReference>
<organism evidence="2 3">
    <name type="scientific">Streptomyces hokutonensis</name>
    <dbReference type="NCBI Taxonomy" id="1306990"/>
    <lineage>
        <taxon>Bacteria</taxon>
        <taxon>Bacillati</taxon>
        <taxon>Actinomycetota</taxon>
        <taxon>Actinomycetes</taxon>
        <taxon>Kitasatosporales</taxon>
        <taxon>Streptomycetaceae</taxon>
        <taxon>Streptomyces</taxon>
    </lineage>
</organism>
<dbReference type="InterPro" id="IPR001753">
    <property type="entry name" value="Enoyl-CoA_hydra/iso"/>
</dbReference>
<name>A0ABW6M6C6_9ACTN</name>
<dbReference type="Pfam" id="PF00378">
    <property type="entry name" value="ECH_1"/>
    <property type="match status" value="1"/>
</dbReference>
<dbReference type="PROSITE" id="PS00166">
    <property type="entry name" value="ENOYL_COA_HYDRATASE"/>
    <property type="match status" value="1"/>
</dbReference>
<comment type="similarity">
    <text evidence="1">Belongs to the enoyl-CoA hydratase/isomerase family.</text>
</comment>
<sequence length="282" mass="30246">MTATTPHLTQFTITVPLPGYWRVTFDNPPINLMNATTAAELQDIVTAVEDADDLRVVVFDSANPDFFFARYDFSGGGLPTTPGPTGLPPFLDMTVRLSRVPVISIAEIRGRARGGGNEFALACDMRFAAAETALFGQPEIGSSLIPGGGGIERLTAFVGRGRALEIVLSADDFDAVTAERYGWINRALPGADLTGYVDALARRIATFDSVALGAAKNMINRHTLPASEDLLESQGTTVALVQNPAFLDRFQRVRAYARATGADFDIRMGHHMGVVQDAEAAQ</sequence>
<evidence type="ECO:0000313" key="3">
    <source>
        <dbReference type="Proteomes" id="UP001601303"/>
    </source>
</evidence>
<keyword evidence="3" id="KW-1185">Reference proteome</keyword>
<evidence type="ECO:0000256" key="1">
    <source>
        <dbReference type="RuleBase" id="RU003707"/>
    </source>
</evidence>
<gene>
    <name evidence="2" type="ORF">ACFYNQ_24425</name>
</gene>
<evidence type="ECO:0000313" key="2">
    <source>
        <dbReference type="EMBL" id="MFE9601699.1"/>
    </source>
</evidence>
<dbReference type="InterPro" id="IPR018376">
    <property type="entry name" value="Enoyl-CoA_hyd/isom_CS"/>
</dbReference>